<proteinExistence type="predicted"/>
<evidence type="ECO:0000256" key="1">
    <source>
        <dbReference type="SAM" id="Coils"/>
    </source>
</evidence>
<protein>
    <submittedName>
        <fullName evidence="3">Uncharacterized protein</fullName>
    </submittedName>
</protein>
<name>A0A4Y8L5U5_9BACT</name>
<dbReference type="Proteomes" id="UP000297861">
    <property type="component" value="Unassembled WGS sequence"/>
</dbReference>
<gene>
    <name evidence="3" type="ORF">E2605_07255</name>
</gene>
<reference evidence="3 4" key="1">
    <citation type="submission" date="2019-03" db="EMBL/GenBank/DDBJ databases">
        <title>San Antonio Military Medical Center submission to MRSN (WRAIR), pending publication.</title>
        <authorList>
            <person name="Blyth D.M."/>
            <person name="Mccarthy S.L."/>
            <person name="Schall S.E."/>
            <person name="Stam J.A."/>
            <person name="Ong A.C."/>
            <person name="Mcgann P.T."/>
        </authorList>
    </citation>
    <scope>NUCLEOTIDE SEQUENCE [LARGE SCALE GENOMIC DNA]</scope>
    <source>
        <strain evidence="3 4">MRSN571793</strain>
    </source>
</reference>
<feature type="coiled-coil region" evidence="1">
    <location>
        <begin position="284"/>
        <end position="316"/>
    </location>
</feature>
<sequence length="316" mass="35619">MKKLILTIFYLSITNLLFSQEISTLNTLDWNTLRYSGFYESARSSSVNMPNKDYDLFWGINIAHSINKSLLSKPYHWGGQIAFGINRTNSWPAMYIRSTNELGEGKWAKALVDNGDQAIDGSLGVTQNINAGGNIKLSNGELTYVYNDNFIYDQKSIGNYAIKWVVDSWQPGAATLWQSGHAGIKFFTATQCRLAITSTGNIGIGVINPQNKLDVAGTIRATEVKVEAGWADFVFDKDYKLPTLQDVENHINTHKHLPDIPSEKEVKENGVSLGKMQTKLLQKIEELTLYVIDLKKENEEQEKKISELQYELQNKQ</sequence>
<dbReference type="STRING" id="1121485.GCA_000426485_02311"/>
<keyword evidence="1" id="KW-0175">Coiled coil</keyword>
<dbReference type="OrthoDB" id="769954at2"/>
<comment type="caution">
    <text evidence="3">The sequence shown here is derived from an EMBL/GenBank/DDBJ whole genome shotgun (WGS) entry which is preliminary data.</text>
</comment>
<dbReference type="RefSeq" id="WP_051290685.1">
    <property type="nucleotide sequence ID" value="NZ_SOML01000003.1"/>
</dbReference>
<dbReference type="AlphaFoldDB" id="A0A4Y8L5U5"/>
<accession>A0A4Y8L5U5</accession>
<feature type="chain" id="PRO_5021411068" evidence="2">
    <location>
        <begin position="20"/>
        <end position="316"/>
    </location>
</feature>
<keyword evidence="4" id="KW-1185">Reference proteome</keyword>
<keyword evidence="2" id="KW-0732">Signal</keyword>
<evidence type="ECO:0000313" key="4">
    <source>
        <dbReference type="Proteomes" id="UP000297861"/>
    </source>
</evidence>
<feature type="signal peptide" evidence="2">
    <location>
        <begin position="1"/>
        <end position="19"/>
    </location>
</feature>
<dbReference type="EMBL" id="SOML01000003">
    <property type="protein sequence ID" value="TFD97458.1"/>
    <property type="molecule type" value="Genomic_DNA"/>
</dbReference>
<organism evidence="3 4">
    <name type="scientific">Dysgonomonas capnocytophagoides</name>
    <dbReference type="NCBI Taxonomy" id="45254"/>
    <lineage>
        <taxon>Bacteria</taxon>
        <taxon>Pseudomonadati</taxon>
        <taxon>Bacteroidota</taxon>
        <taxon>Bacteroidia</taxon>
        <taxon>Bacteroidales</taxon>
        <taxon>Dysgonomonadaceae</taxon>
        <taxon>Dysgonomonas</taxon>
    </lineage>
</organism>
<evidence type="ECO:0000313" key="3">
    <source>
        <dbReference type="EMBL" id="TFD97458.1"/>
    </source>
</evidence>
<evidence type="ECO:0000256" key="2">
    <source>
        <dbReference type="SAM" id="SignalP"/>
    </source>
</evidence>